<dbReference type="Pfam" id="PF18199">
    <property type="entry name" value="Dynein_C"/>
    <property type="match status" value="2"/>
</dbReference>
<dbReference type="InterPro" id="IPR035706">
    <property type="entry name" value="AAA_9"/>
</dbReference>
<dbReference type="GO" id="GO:0030286">
    <property type="term" value="C:dynein complex"/>
    <property type="evidence" value="ECO:0007669"/>
    <property type="project" value="UniProtKB-KW"/>
</dbReference>
<dbReference type="Pfam" id="PF12781">
    <property type="entry name" value="AAA_9"/>
    <property type="match status" value="1"/>
</dbReference>
<evidence type="ECO:0000313" key="16">
    <source>
        <dbReference type="Proteomes" id="UP000319801"/>
    </source>
</evidence>
<dbReference type="GO" id="GO:0005874">
    <property type="term" value="C:microtubule"/>
    <property type="evidence" value="ECO:0007669"/>
    <property type="project" value="UniProtKB-KW"/>
</dbReference>
<organism evidence="15 16">
    <name type="scientific">Bagarius yarrelli</name>
    <name type="common">Goonch</name>
    <name type="synonym">Bagrus yarrelli</name>
    <dbReference type="NCBI Taxonomy" id="175774"/>
    <lineage>
        <taxon>Eukaryota</taxon>
        <taxon>Metazoa</taxon>
        <taxon>Chordata</taxon>
        <taxon>Craniata</taxon>
        <taxon>Vertebrata</taxon>
        <taxon>Euteleostomi</taxon>
        <taxon>Actinopterygii</taxon>
        <taxon>Neopterygii</taxon>
        <taxon>Teleostei</taxon>
        <taxon>Ostariophysi</taxon>
        <taxon>Siluriformes</taxon>
        <taxon>Sisoridae</taxon>
        <taxon>Sisorinae</taxon>
        <taxon>Bagarius</taxon>
    </lineage>
</organism>
<dbReference type="InterPro" id="IPR026983">
    <property type="entry name" value="DHC"/>
</dbReference>
<dbReference type="InterPro" id="IPR041466">
    <property type="entry name" value="Dynein_AAA5_ext"/>
</dbReference>
<evidence type="ECO:0000256" key="11">
    <source>
        <dbReference type="ARBA" id="ARBA00023212"/>
    </source>
</evidence>
<keyword evidence="11" id="KW-0206">Cytoskeleton</keyword>
<dbReference type="FunFam" id="3.40.50.300:FF:000223">
    <property type="entry name" value="Dynein heavy chain 3, axonemal"/>
    <property type="match status" value="1"/>
</dbReference>
<keyword evidence="9" id="KW-0969">Cilium</keyword>
<dbReference type="InterPro" id="IPR041228">
    <property type="entry name" value="Dynein_C"/>
</dbReference>
<gene>
    <name evidence="15" type="ORF">Baya_9836</name>
</gene>
<dbReference type="Gene3D" id="1.10.472.130">
    <property type="match status" value="1"/>
</dbReference>
<keyword evidence="6" id="KW-0067">ATP-binding</keyword>
<dbReference type="GO" id="GO:0005930">
    <property type="term" value="C:axoneme"/>
    <property type="evidence" value="ECO:0007669"/>
    <property type="project" value="UniProtKB-SubCell"/>
</dbReference>
<dbReference type="InterPro" id="IPR003593">
    <property type="entry name" value="AAA+_ATPase"/>
</dbReference>
<evidence type="ECO:0000256" key="10">
    <source>
        <dbReference type="ARBA" id="ARBA00023175"/>
    </source>
</evidence>
<evidence type="ECO:0000256" key="6">
    <source>
        <dbReference type="ARBA" id="ARBA00022840"/>
    </source>
</evidence>
<keyword evidence="12" id="KW-0966">Cell projection</keyword>
<proteinExistence type="inferred from homology"/>
<dbReference type="SUPFAM" id="SSF52540">
    <property type="entry name" value="P-loop containing nucleoside triphosphate hydrolases"/>
    <property type="match status" value="2"/>
</dbReference>
<dbReference type="Gene3D" id="3.40.50.300">
    <property type="entry name" value="P-loop containing nucleotide triphosphate hydrolases"/>
    <property type="match status" value="3"/>
</dbReference>
<dbReference type="FunFam" id="3.40.50.300:FF:002141">
    <property type="entry name" value="Dynein heavy chain"/>
    <property type="match status" value="1"/>
</dbReference>
<dbReference type="Gene3D" id="1.20.920.30">
    <property type="match status" value="1"/>
</dbReference>
<protein>
    <submittedName>
        <fullName evidence="15">Dynein heavy chain 6, axonemal</fullName>
    </submittedName>
</protein>
<dbReference type="GO" id="GO:0051959">
    <property type="term" value="F:dynein light intermediate chain binding"/>
    <property type="evidence" value="ECO:0007669"/>
    <property type="project" value="InterPro"/>
</dbReference>
<dbReference type="SMART" id="SM00382">
    <property type="entry name" value="AAA"/>
    <property type="match status" value="2"/>
</dbReference>
<comment type="subcellular location">
    <subcellularLocation>
        <location evidence="1">Cytoplasm</location>
        <location evidence="1">Cytoskeleton</location>
        <location evidence="1">Cilium axoneme</location>
    </subcellularLocation>
</comment>
<evidence type="ECO:0000256" key="2">
    <source>
        <dbReference type="ARBA" id="ARBA00008887"/>
    </source>
</evidence>
<dbReference type="Gene3D" id="1.20.920.20">
    <property type="match status" value="1"/>
</dbReference>
<evidence type="ECO:0000256" key="9">
    <source>
        <dbReference type="ARBA" id="ARBA00023069"/>
    </source>
</evidence>
<dbReference type="Pfam" id="PF12780">
    <property type="entry name" value="AAA_8"/>
    <property type="match status" value="1"/>
</dbReference>
<dbReference type="InterPro" id="IPR027417">
    <property type="entry name" value="P-loop_NTPase"/>
</dbReference>
<evidence type="ECO:0000313" key="15">
    <source>
        <dbReference type="EMBL" id="TSN95722.1"/>
    </source>
</evidence>
<name>A0A556U8G1_BAGYA</name>
<dbReference type="GO" id="GO:0007018">
    <property type="term" value="P:microtubule-based movement"/>
    <property type="evidence" value="ECO:0007669"/>
    <property type="project" value="InterPro"/>
</dbReference>
<dbReference type="InterPro" id="IPR024317">
    <property type="entry name" value="Dynein_heavy_chain_D4_dom"/>
</dbReference>
<keyword evidence="3" id="KW-0963">Cytoplasm</keyword>
<dbReference type="GO" id="GO:0045505">
    <property type="term" value="F:dynein intermediate chain binding"/>
    <property type="evidence" value="ECO:0007669"/>
    <property type="project" value="InterPro"/>
</dbReference>
<dbReference type="FunFam" id="3.10.490.20:FF:000005">
    <property type="entry name" value="Dynein axonemal heavy chain 6"/>
    <property type="match status" value="1"/>
</dbReference>
<reference evidence="15 16" key="1">
    <citation type="journal article" date="2019" name="Genome Biol. Evol.">
        <title>Whole-Genome Sequencing of the Giant Devil Catfish, Bagarius yarrelli.</title>
        <authorList>
            <person name="Jiang W."/>
            <person name="Lv Y."/>
            <person name="Cheng L."/>
            <person name="Yang K."/>
            <person name="Chao B."/>
            <person name="Wang X."/>
            <person name="Li Y."/>
            <person name="Pan X."/>
            <person name="You X."/>
            <person name="Zhang Y."/>
            <person name="Yang J."/>
            <person name="Li J."/>
            <person name="Zhang X."/>
            <person name="Liu S."/>
            <person name="Sun C."/>
            <person name="Yang J."/>
            <person name="Shi Q."/>
        </authorList>
    </citation>
    <scope>NUCLEOTIDE SEQUENCE [LARGE SCALE GENOMIC DNA]</scope>
    <source>
        <strain evidence="15">JWS20170419001</strain>
        <tissue evidence="15">Muscle</tissue>
    </source>
</reference>
<keyword evidence="16" id="KW-1185">Reference proteome</keyword>
<dbReference type="Gene3D" id="1.20.1270.280">
    <property type="match status" value="2"/>
</dbReference>
<dbReference type="PANTHER" id="PTHR22878:SF68">
    <property type="entry name" value="DYNEIN HEAVY CHAIN 6, AXONEMAL-LIKE"/>
    <property type="match status" value="1"/>
</dbReference>
<comment type="similarity">
    <text evidence="2">Belongs to the dynein heavy chain family.</text>
</comment>
<dbReference type="Proteomes" id="UP000319801">
    <property type="component" value="Unassembled WGS sequence"/>
</dbReference>
<evidence type="ECO:0000256" key="12">
    <source>
        <dbReference type="ARBA" id="ARBA00023273"/>
    </source>
</evidence>
<dbReference type="InterPro" id="IPR043160">
    <property type="entry name" value="Dynein_C_barrel"/>
</dbReference>
<dbReference type="InterPro" id="IPR024743">
    <property type="entry name" value="Dynein_HC_stalk"/>
</dbReference>
<evidence type="ECO:0000256" key="4">
    <source>
        <dbReference type="ARBA" id="ARBA00022701"/>
    </source>
</evidence>
<evidence type="ECO:0000256" key="1">
    <source>
        <dbReference type="ARBA" id="ARBA00004430"/>
    </source>
</evidence>
<comment type="caution">
    <text evidence="15">The sequence shown here is derived from an EMBL/GenBank/DDBJ whole genome shotgun (WGS) entry which is preliminary data.</text>
</comment>
<accession>A0A556U8G1</accession>
<keyword evidence="8 13" id="KW-0175">Coiled coil</keyword>
<dbReference type="Pfam" id="PF17852">
    <property type="entry name" value="Dynein_AAA_lid"/>
    <property type="match status" value="1"/>
</dbReference>
<dbReference type="Gene3D" id="3.10.490.20">
    <property type="match status" value="1"/>
</dbReference>
<dbReference type="CDD" id="cd00009">
    <property type="entry name" value="AAA"/>
    <property type="match status" value="1"/>
</dbReference>
<dbReference type="Gene3D" id="6.10.140.1060">
    <property type="match status" value="1"/>
</dbReference>
<feature type="coiled-coil region" evidence="13">
    <location>
        <begin position="1033"/>
        <end position="1085"/>
    </location>
</feature>
<dbReference type="FunFam" id="1.20.920.20:FF:000006">
    <property type="entry name" value="Dynein, axonemal, heavy chain 6"/>
    <property type="match status" value="1"/>
</dbReference>
<dbReference type="FunFam" id="1.10.472.130:FF:000015">
    <property type="entry name" value="Dynein heavy chain 7"/>
    <property type="match status" value="1"/>
</dbReference>
<dbReference type="Pfam" id="PF12775">
    <property type="entry name" value="AAA_7"/>
    <property type="match status" value="1"/>
</dbReference>
<evidence type="ECO:0000259" key="14">
    <source>
        <dbReference type="SMART" id="SM00382"/>
    </source>
</evidence>
<evidence type="ECO:0000256" key="8">
    <source>
        <dbReference type="ARBA" id="ARBA00023054"/>
    </source>
</evidence>
<dbReference type="Pfam" id="PF17857">
    <property type="entry name" value="AAA_lid_1"/>
    <property type="match status" value="1"/>
</dbReference>
<feature type="domain" description="AAA+ ATPase" evidence="14">
    <location>
        <begin position="582"/>
        <end position="740"/>
    </location>
</feature>
<dbReference type="EMBL" id="VCAZ01000062">
    <property type="protein sequence ID" value="TSN95722.1"/>
    <property type="molecule type" value="Genomic_DNA"/>
</dbReference>
<dbReference type="FunFam" id="1.20.920.30:FF:000005">
    <property type="entry name" value="Dynein, axonemal, heavy chain 2"/>
    <property type="match status" value="1"/>
</dbReference>
<evidence type="ECO:0000256" key="7">
    <source>
        <dbReference type="ARBA" id="ARBA00023017"/>
    </source>
</evidence>
<keyword evidence="7" id="KW-0243">Dynein</keyword>
<dbReference type="PANTHER" id="PTHR22878">
    <property type="entry name" value="DYNEIN HEAVY CHAIN 6, AXONEMAL-LIKE-RELATED"/>
    <property type="match status" value="1"/>
</dbReference>
<dbReference type="InterPro" id="IPR041589">
    <property type="entry name" value="DNAH3_AAA_lid_1"/>
</dbReference>
<dbReference type="Gene3D" id="1.10.8.1220">
    <property type="match status" value="2"/>
</dbReference>
<dbReference type="OrthoDB" id="5593012at2759"/>
<evidence type="ECO:0000256" key="5">
    <source>
        <dbReference type="ARBA" id="ARBA00022741"/>
    </source>
</evidence>
<feature type="domain" description="AAA+ ATPase" evidence="14">
    <location>
        <begin position="231"/>
        <end position="386"/>
    </location>
</feature>
<sequence length="2001" mass="228483">MLCLANSERIKLTPSIHMVFEVQDLAVASPATVSRCGMVYIDPEELKWIPYVQTWLTGLSDKVKKPVRVYLMELFERYVEKGLQFVLKNCTQAMAQVDISKVTTLCCLLEALLFSQGSPSLEMETSRLNSMLCQTFVFCYIWAVGGNLIDSSWDTFDSFVRQQFEDNNDAKLTSGGDLWSIYMDFETKRLEPWDRIIPYFRYNKEVPFFEMLVPTMDTVRYGYLMEKLLSVGHSVLFTGITGVGKSVVARGLLNRVQEQAGYVPVYINFSAQTSSARTQEIIESKLEKKRKNILGAPVNKRIVVFVDDLNMPKLDSYGSQPPIELLRQFQDFKGFYDRDKFFWKEIQDMTIVAACAPPGGGRNPVTPRFIRHFSMLCLPTPSEQSLKQIFKAILCGFLTDFPTAVRQTADSIVDAAVEIYRRMSLDLLPTPAKSHYVFNLRDLSKCVQGMLQCEPGTVQDQTQIFRLFCHECQRVFHDRLINNEDKTYFNTMICEMASKYFSINLEPEHLAKHPIIFGDFIKVGAEKADRVYEDLLDTEKIRNVLQDYLDDYNMTFAKETKLVFFQDAIEHVSRIARMIRQERGNALLVGVGGTGKQSLTRLASHMCGYRCFQIELSRGYNYDSFHDDLRKLYKMAGVEGQDMVFLFTDTQIVVEEFLEDINNMLNSGEVPNLFEKDELEQVLAATRPRAKEAGIAEGNRDEVFQFFISRVREKLHIVLCMSPVGDAFRSRCRMFPSLVNCCTIDWFVQWPHEALLSVSKTFFQTVDFGSVEMSSCLSQMCVEIHMSVSDMAERFYSELRRRYYTTPTSYLELINLYLSMLGTKRQQLEAARDRVKNGLTKLLETNELVDKMKLELSALEPVLKQKSIDVDALMKKISVRKVVKEEEALTKEKANATKAIADEAQRDLDKALPALEKANRALDALDKADISEIRVFTKPPDLVMTVMEAVCILLSSKTDWASAKHVLGDGNFLKKLTDYDKDNIPAAILQKLQRYIQNPDFVPEKVEKVSKACKSMCMWVRAMDLYSRVLKELDIAAAVLRQKQAKLQEVENKIKALQNQFSSSLAEKEALADNMELTKARLSRSGKLTSALADERVRWQESITLFELEINNVVGNVFIGAACDPYEIRQWNAEGLPRDNVSTENGILVTRGRRWPLMIDPQDQANRWIRTKEVKNGLKVIKLTDTGFLRTLENAIRLGMPVLLEELKETLDPALEPVLLKQTFVTGGRTLIRLGDTDIDYDKNFRFYMTTKMANPHYLPEVCIKVTIINFTVTKSGLEDQLLSDVVRLEQPELEEQRNDLIVSINRDRNQLKAIEDRILKLLFTSEGNILDNEELVNTLQESKVTSEAIKLRLEQAEGTELLINTAREKYRPVATRGSVMYFVIASLSEIDPMYQFSLKYFKQILLDSTLLSAYTNVSRGLFEQHKTIYSFMLCVEIMMQREEVSPQEWSYFLRGAGGMVKETPEKPDVPWLSDFMWETCCDLERRLPCFKGIKKEIISTPVSVQLGRLDVAVNPKQWEGYVTDLPTYSENTSSKEQPEVRGHWNERLGAFTRRARLGAFQKLVLIRSLSENSVLRASVVLAVTEFVIISLGQLFVENPPVDLATLYADMSASTPLVFILSTGSDPMGAFQRNIKIDKQTLAHVSYKGIYFAPESDSLNEYNSYIENLPIIDDPEIFGMHENANLAFQRQETVNLINTILEVQPRSSAAAGGKSNDEVVHELAESILNKIPEKLNMDSAAETLFERDSNGRLNSLTTVLGQEVDRFNFLLRVLRMERIYNSFLNNQVPEHWTNAAYPSLKPLGSWVRDLALRTSFIENWITRGQPKSFWISGFFFPQGFLTGTLQNHARKYNLPIDELNFRFNIIPAYRDQATIGEAMKNLRPDAELEQDQQLPNIEDGVMVHGMFMDSSRWDDENMVIEDALPRVMNPMLPVVQFEPQQNYVPDPSLYHAPLYKTSARAGTLSTTGHSTNFVVTVMLPSNRPSDYWISKASALLCQLNE</sequence>
<dbReference type="GO" id="GO:0005524">
    <property type="term" value="F:ATP binding"/>
    <property type="evidence" value="ECO:0007669"/>
    <property type="project" value="UniProtKB-KW"/>
</dbReference>
<keyword evidence="10" id="KW-0505">Motor protein</keyword>
<dbReference type="Pfam" id="PF12777">
    <property type="entry name" value="MT"/>
    <property type="match status" value="1"/>
</dbReference>
<evidence type="ECO:0000256" key="13">
    <source>
        <dbReference type="SAM" id="Coils"/>
    </source>
</evidence>
<keyword evidence="4" id="KW-0493">Microtubule</keyword>
<keyword evidence="5" id="KW-0547">Nucleotide-binding</keyword>
<evidence type="ECO:0000256" key="3">
    <source>
        <dbReference type="ARBA" id="ARBA00022490"/>
    </source>
</evidence>